<dbReference type="InterPro" id="IPR011990">
    <property type="entry name" value="TPR-like_helical_dom_sf"/>
</dbReference>
<reference evidence="3" key="1">
    <citation type="submission" date="2012-04" db="EMBL/GenBank/DDBJ databases">
        <title>Finished genome of Dactylococcopsis salina PCC 8305.</title>
        <authorList>
            <consortium name="US DOE Joint Genome Institute"/>
            <person name="Gugger M."/>
            <person name="Coursin T."/>
            <person name="Rippka R."/>
            <person name="Tandeau De Marsac N."/>
            <person name="Huntemann M."/>
            <person name="Wei C.-L."/>
            <person name="Han J."/>
            <person name="Detter J.C."/>
            <person name="Han C."/>
            <person name="Tapia R."/>
            <person name="Daligault H."/>
            <person name="Chen A."/>
            <person name="Krypides N."/>
            <person name="Mavromatis K."/>
            <person name="Markowitz V."/>
            <person name="Szeto E."/>
            <person name="Ivanova N."/>
            <person name="Ovchinnikova G."/>
            <person name="Pagani I."/>
            <person name="Pati A."/>
            <person name="Goodwin L."/>
            <person name="Peters L."/>
            <person name="Pitluck S."/>
            <person name="Woyke T."/>
            <person name="Kerfeld C."/>
        </authorList>
    </citation>
    <scope>NUCLEOTIDE SEQUENCE [LARGE SCALE GENOMIC DNA]</scope>
    <source>
        <strain evidence="3">PCC 8305</strain>
    </source>
</reference>
<accession>K9YV13</accession>
<dbReference type="InterPro" id="IPR032698">
    <property type="entry name" value="SirB1_N"/>
</dbReference>
<organism evidence="3 4">
    <name type="scientific">Dactylococcopsis salina (strain PCC 8305)</name>
    <name type="common">Myxobactron salinum</name>
    <dbReference type="NCBI Taxonomy" id="13035"/>
    <lineage>
        <taxon>Bacteria</taxon>
        <taxon>Bacillati</taxon>
        <taxon>Cyanobacteriota</taxon>
        <taxon>Cyanophyceae</taxon>
        <taxon>Nodosilineales</taxon>
        <taxon>Cymatolegaceae</taxon>
        <taxon>Dactylococcopsis</taxon>
    </lineage>
</organism>
<dbReference type="Pfam" id="PF13369">
    <property type="entry name" value="Transglut_core2"/>
    <property type="match status" value="1"/>
</dbReference>
<dbReference type="OrthoDB" id="232498at2"/>
<feature type="domain" description="Protein SirB1 N-terminal" evidence="2">
    <location>
        <begin position="41"/>
        <end position="191"/>
    </location>
</feature>
<dbReference type="SUPFAM" id="SSF48452">
    <property type="entry name" value="TPR-like"/>
    <property type="match status" value="1"/>
</dbReference>
<dbReference type="Proteomes" id="UP000010482">
    <property type="component" value="Chromosome"/>
</dbReference>
<keyword evidence="4" id="KW-1185">Reference proteome</keyword>
<evidence type="ECO:0000313" key="4">
    <source>
        <dbReference type="Proteomes" id="UP000010482"/>
    </source>
</evidence>
<dbReference type="eggNOG" id="COG2912">
    <property type="taxonomic scope" value="Bacteria"/>
</dbReference>
<name>K9YV13_DACS8</name>
<dbReference type="STRING" id="13035.Dacsa_2083"/>
<proteinExistence type="inferred from homology"/>
<evidence type="ECO:0000259" key="2">
    <source>
        <dbReference type="Pfam" id="PF13369"/>
    </source>
</evidence>
<dbReference type="AlphaFoldDB" id="K9YV13"/>
<dbReference type="HOGENOM" id="CLU_063810_1_0_3"/>
<gene>
    <name evidence="3" type="ORF">Dacsa_2083</name>
</gene>
<sequence length="273" mass="31365">MSLGRENFAQEMSLPDQEIDLAKAALYIAQEENPSLEVDYYLKQLDQWAAQVRSLLPVERYPMRVLQGINQILYEELGFRGNEEDYYDPRNSFLDQVMEQRVGIPISLALVYLEVSRRLDFPMVGIGMPGHFLIRPEFEDAGIFVDAFHQGEILFPQDCQDRLQQVFAQPIDLQPEFLEAVSKREFLARMLTNLKLIYINHQDLERALGVIERLLLVFPDAITEQRDRGLLSYQLGRIPSAIADLKTYLAHSPDASDASMIQLLLTQISDQSE</sequence>
<dbReference type="PANTHER" id="PTHR31350:SF21">
    <property type="entry name" value="F-BOX ONLY PROTEIN 21"/>
    <property type="match status" value="1"/>
</dbReference>
<dbReference type="PATRIC" id="fig|13035.3.peg.2365"/>
<evidence type="ECO:0000313" key="3">
    <source>
        <dbReference type="EMBL" id="AFZ50724.1"/>
    </source>
</evidence>
<dbReference type="PANTHER" id="PTHR31350">
    <property type="entry name" value="SI:DKEY-261L7.2"/>
    <property type="match status" value="1"/>
</dbReference>
<dbReference type="Gene3D" id="1.25.40.10">
    <property type="entry name" value="Tetratricopeptide repeat domain"/>
    <property type="match status" value="1"/>
</dbReference>
<dbReference type="KEGG" id="dsl:Dacsa_2083"/>
<dbReference type="RefSeq" id="WP_015229717.1">
    <property type="nucleotide sequence ID" value="NC_019780.1"/>
</dbReference>
<evidence type="ECO:0000256" key="1">
    <source>
        <dbReference type="ARBA" id="ARBA00007100"/>
    </source>
</evidence>
<protein>
    <recommendedName>
        <fullName evidence="2">Protein SirB1 N-terminal domain-containing protein</fullName>
    </recommendedName>
</protein>
<comment type="similarity">
    <text evidence="1">Belongs to the UPF0162 family.</text>
</comment>
<dbReference type="EMBL" id="CP003944">
    <property type="protein sequence ID" value="AFZ50724.1"/>
    <property type="molecule type" value="Genomic_DNA"/>
</dbReference>
<dbReference type="Pfam" id="PF13371">
    <property type="entry name" value="TPR_9"/>
    <property type="match status" value="1"/>
</dbReference>